<dbReference type="PANTHER" id="PTHR31005:SF8">
    <property type="entry name" value="DUF4139 DOMAIN-CONTAINING PROTEIN"/>
    <property type="match status" value="1"/>
</dbReference>
<dbReference type="RefSeq" id="XP_002846953.1">
    <property type="nucleotide sequence ID" value="XM_002846907.1"/>
</dbReference>
<dbReference type="AlphaFoldDB" id="C5FP18"/>
<dbReference type="STRING" id="554155.C5FP18"/>
<dbReference type="OrthoDB" id="10068793at2759"/>
<dbReference type="GeneID" id="9230069"/>
<feature type="compositionally biased region" description="Acidic residues" evidence="1">
    <location>
        <begin position="530"/>
        <end position="546"/>
    </location>
</feature>
<dbReference type="InterPro" id="IPR025554">
    <property type="entry name" value="DUF4140"/>
</dbReference>
<keyword evidence="5" id="KW-1185">Reference proteome</keyword>
<feature type="domain" description="DUF4140" evidence="3">
    <location>
        <begin position="50"/>
        <end position="175"/>
    </location>
</feature>
<dbReference type="eggNOG" id="ENOG502QWQ0">
    <property type="taxonomic scope" value="Eukaryota"/>
</dbReference>
<dbReference type="Proteomes" id="UP000002035">
    <property type="component" value="Unassembled WGS sequence"/>
</dbReference>
<dbReference type="HOGENOM" id="CLU_010457_1_0_1"/>
<feature type="region of interest" description="Disordered" evidence="1">
    <location>
        <begin position="451"/>
        <end position="470"/>
    </location>
</feature>
<reference evidence="5" key="1">
    <citation type="journal article" date="2012" name="MBio">
        <title>Comparative genome analysis of Trichophyton rubrum and related dermatophytes reveals candidate genes involved in infection.</title>
        <authorList>
            <person name="Martinez D.A."/>
            <person name="Oliver B.G."/>
            <person name="Graeser Y."/>
            <person name="Goldberg J.M."/>
            <person name="Li W."/>
            <person name="Martinez-Rossi N.M."/>
            <person name="Monod M."/>
            <person name="Shelest E."/>
            <person name="Barton R.C."/>
            <person name="Birch E."/>
            <person name="Brakhage A.A."/>
            <person name="Chen Z."/>
            <person name="Gurr S.J."/>
            <person name="Heiman D."/>
            <person name="Heitman J."/>
            <person name="Kosti I."/>
            <person name="Rossi A."/>
            <person name="Saif S."/>
            <person name="Samalova M."/>
            <person name="Saunders C.W."/>
            <person name="Shea T."/>
            <person name="Summerbell R.C."/>
            <person name="Xu J."/>
            <person name="Young S."/>
            <person name="Zeng Q."/>
            <person name="Birren B.W."/>
            <person name="Cuomo C.A."/>
            <person name="White T.C."/>
        </authorList>
    </citation>
    <scope>NUCLEOTIDE SEQUENCE [LARGE SCALE GENOMIC DNA]</scope>
    <source>
        <strain evidence="5">ATCC MYA-4605 / CBS 113480</strain>
    </source>
</reference>
<accession>C5FP18</accession>
<feature type="region of interest" description="Disordered" evidence="1">
    <location>
        <begin position="223"/>
        <end position="263"/>
    </location>
</feature>
<evidence type="ECO:0000259" key="2">
    <source>
        <dbReference type="Pfam" id="PF13598"/>
    </source>
</evidence>
<dbReference type="InterPro" id="IPR011935">
    <property type="entry name" value="CHP02231"/>
</dbReference>
<feature type="region of interest" description="Disordered" evidence="1">
    <location>
        <begin position="117"/>
        <end position="141"/>
    </location>
</feature>
<dbReference type="InterPro" id="IPR037291">
    <property type="entry name" value="DUF4139"/>
</dbReference>
<feature type="region of interest" description="Disordered" evidence="1">
    <location>
        <begin position="530"/>
        <end position="551"/>
    </location>
</feature>
<protein>
    <recommendedName>
        <fullName evidence="6">Mucoidy inhibitor A</fullName>
    </recommendedName>
</protein>
<dbReference type="Pfam" id="PF13598">
    <property type="entry name" value="DUF4139"/>
    <property type="match status" value="1"/>
</dbReference>
<feature type="compositionally biased region" description="Pro residues" evidence="1">
    <location>
        <begin position="459"/>
        <end position="469"/>
    </location>
</feature>
<dbReference type="EMBL" id="DS995704">
    <property type="protein sequence ID" value="EEQ31871.1"/>
    <property type="molecule type" value="Genomic_DNA"/>
</dbReference>
<gene>
    <name evidence="4" type="ORF">MCYG_04690</name>
</gene>
<dbReference type="OMA" id="CRINNTK"/>
<organism evidence="4 5">
    <name type="scientific">Arthroderma otae (strain ATCC MYA-4605 / CBS 113480)</name>
    <name type="common">Microsporum canis</name>
    <dbReference type="NCBI Taxonomy" id="554155"/>
    <lineage>
        <taxon>Eukaryota</taxon>
        <taxon>Fungi</taxon>
        <taxon>Dikarya</taxon>
        <taxon>Ascomycota</taxon>
        <taxon>Pezizomycotina</taxon>
        <taxon>Eurotiomycetes</taxon>
        <taxon>Eurotiomycetidae</taxon>
        <taxon>Onygenales</taxon>
        <taxon>Arthrodermataceae</taxon>
        <taxon>Microsporum</taxon>
    </lineage>
</organism>
<dbReference type="VEuPathDB" id="FungiDB:MCYG_04690"/>
<feature type="compositionally biased region" description="Acidic residues" evidence="1">
    <location>
        <begin position="117"/>
        <end position="137"/>
    </location>
</feature>
<proteinExistence type="predicted"/>
<evidence type="ECO:0000259" key="3">
    <source>
        <dbReference type="Pfam" id="PF13600"/>
    </source>
</evidence>
<evidence type="ECO:0000313" key="5">
    <source>
        <dbReference type="Proteomes" id="UP000002035"/>
    </source>
</evidence>
<feature type="region of interest" description="Disordered" evidence="1">
    <location>
        <begin position="419"/>
        <end position="446"/>
    </location>
</feature>
<evidence type="ECO:0000256" key="1">
    <source>
        <dbReference type="SAM" id="MobiDB-lite"/>
    </source>
</evidence>
<sequence length="774" mass="86724">MSRLLALHVFVNYKNPATYDIHSHSYTDTMASDEVNTVELSLQGTPTKTVTLAPERATVIRELADVPIKAGPNEITICGFDPRIDFDSLRVTGHGPATITDIQTLVVYRDEEFNDLYPSEEESEDDDTDSEDPDDDFGVDRSELDKVIEEIKRINTRLAFLENDKTSSTQSLSFLDTYGKSMLAKDVEVDKVSEYIGVYQKQRASLRELYEKSETETVELNEKKEKLERKKQRLEDNFHRERARAAKPSRKEREAKRKERDLRRKKEREVLGEIRMFWSPRIGRVVLHVEGHGDGTTPTSRRGSVVSAKKPDFDDTITLSLTYVTSFARWTPRYDLMLNTPTSSGKLVYRAEYYNRSFETWKDTTIILSTSQTSFSGVDEHIPSLLPWNVGLRKHDVMELEVATDTLAPKRMSHWSGALTASAETQKKSSRHTRHNLEGPANEPTVRYMKASRDTTSQPFPPPPPPPRMPAGGLFGSAPVAPASSSYQNEYQRPMAQQMLNQTVLFGGSAGGRDQPDDMAQCAAMAPYLDESDDEDNDDDQLDDDASTIHGSSNVLAFRQSSRQDYGLTTTYNVPGSRTLQPSSYVRRHIIAEIELSSVTFSHVIIPKLKQAAFLKGRVTNTSTTPLLRGKAGLTVDDAFLGKATIPNCNPGVPFNLNLGVDPAIQVTYSKPKVRRATTGYFNKEDCAIFTRVCRINNTKSSPVSLVVLDQVPVSEDERIRVRLIEPKGLDRGDSAKIGAEVCIDRKRAKDWGKGSVSINKDGESNGRFSWRSS</sequence>
<dbReference type="Pfam" id="PF13600">
    <property type="entry name" value="DUF4140"/>
    <property type="match status" value="1"/>
</dbReference>
<feature type="domain" description="DUF4139" evidence="2">
    <location>
        <begin position="319"/>
        <end position="734"/>
    </location>
</feature>
<evidence type="ECO:0000313" key="4">
    <source>
        <dbReference type="EMBL" id="EEQ31871.1"/>
    </source>
</evidence>
<name>C5FP18_ARTOC</name>
<evidence type="ECO:0008006" key="6">
    <source>
        <dbReference type="Google" id="ProtNLM"/>
    </source>
</evidence>
<dbReference type="PANTHER" id="PTHR31005">
    <property type="entry name" value="DUF4139 DOMAIN-CONTAINING PROTEIN"/>
    <property type="match status" value="1"/>
</dbReference>